<reference evidence="2" key="1">
    <citation type="journal article" date="2012" name="PLoS ONE">
        <title>Gene sets for utilization of primary and secondary nutrition supplies in the distal gut of endangered iberian lynx.</title>
        <authorList>
            <person name="Alcaide M."/>
            <person name="Messina E."/>
            <person name="Richter M."/>
            <person name="Bargiela R."/>
            <person name="Peplies J."/>
            <person name="Huws S.A."/>
            <person name="Newbold C.J."/>
            <person name="Golyshin P.N."/>
            <person name="Simon M.A."/>
            <person name="Lopez G."/>
            <person name="Yakimov M.M."/>
            <person name="Ferrer M."/>
        </authorList>
    </citation>
    <scope>NUCLEOTIDE SEQUENCE</scope>
</reference>
<dbReference type="Pfam" id="PF14311">
    <property type="entry name" value="DUF4379"/>
    <property type="match status" value="2"/>
</dbReference>
<evidence type="ECO:0000259" key="1">
    <source>
        <dbReference type="Pfam" id="PF14311"/>
    </source>
</evidence>
<evidence type="ECO:0000313" key="2">
    <source>
        <dbReference type="EMBL" id="EJX07303.1"/>
    </source>
</evidence>
<proteinExistence type="predicted"/>
<gene>
    <name evidence="2" type="ORF">EVA_04591</name>
</gene>
<dbReference type="AlphaFoldDB" id="J9GWC7"/>
<comment type="caution">
    <text evidence="2">The sequence shown here is derived from an EMBL/GenBank/DDBJ whole genome shotgun (WGS) entry which is preliminary data.</text>
</comment>
<sequence>MVLVKGVNDFATTHPQLAAEWSERNFPLAVDMVNAKSRKNVWWKCSKCGYEWKSVVCARIKGTVCPVCADRAVLTGYNDLATSDAYLLSEWDYERNRGISPQHISRYSLQSVWWKCSLGHSWKAKIAERTIEKTGCRVCEREYRSVFPKLAVMFYAGQKQLRVKSDYAEVIGIPLEMYIPEEKVAIETFYAQEKIEMLKEHLCQKRSIELLKVPYKVGDDEVEFAMKIKKALRSVHIFITSDERQDTEFIRQRFYEWRRRSAE</sequence>
<feature type="domain" description="Treble clef zinc finger" evidence="1">
    <location>
        <begin position="17"/>
        <end position="70"/>
    </location>
</feature>
<feature type="domain" description="Treble clef zinc finger" evidence="1">
    <location>
        <begin position="87"/>
        <end position="141"/>
    </location>
</feature>
<organism evidence="2">
    <name type="scientific">gut metagenome</name>
    <dbReference type="NCBI Taxonomy" id="749906"/>
    <lineage>
        <taxon>unclassified sequences</taxon>
        <taxon>metagenomes</taxon>
        <taxon>organismal metagenomes</taxon>
    </lineage>
</organism>
<dbReference type="InterPro" id="IPR025487">
    <property type="entry name" value="DUF4379"/>
</dbReference>
<accession>J9GWC7</accession>
<dbReference type="PANTHER" id="PTHR37317">
    <property type="entry name" value="BLR8090 PROTEIN"/>
    <property type="match status" value="1"/>
</dbReference>
<dbReference type="PANTHER" id="PTHR37317:SF1">
    <property type="entry name" value="ZINC-RIBBON DOMAIN-CONTAINING PROTEIN-RELATED"/>
    <property type="match status" value="1"/>
</dbReference>
<protein>
    <recommendedName>
        <fullName evidence="1">Treble clef zinc finger domain-containing protein</fullName>
    </recommendedName>
</protein>
<dbReference type="EMBL" id="AMCI01000912">
    <property type="protein sequence ID" value="EJX07303.1"/>
    <property type="molecule type" value="Genomic_DNA"/>
</dbReference>
<name>J9GWC7_9ZZZZ</name>